<dbReference type="SUPFAM" id="SSF47592">
    <property type="entry name" value="SWIB/MDM2 domain"/>
    <property type="match status" value="1"/>
</dbReference>
<name>A0A6D2J575_9BRAS</name>
<feature type="region of interest" description="Disordered" evidence="4">
    <location>
        <begin position="172"/>
        <end position="217"/>
    </location>
</feature>
<dbReference type="PANTHER" id="PTHR46851">
    <property type="entry name" value="OS01G0884500 PROTEIN"/>
    <property type="match status" value="1"/>
</dbReference>
<feature type="domain" description="DM2" evidence="6">
    <location>
        <begin position="224"/>
        <end position="307"/>
    </location>
</feature>
<dbReference type="Proteomes" id="UP000467841">
    <property type="component" value="Unassembled WGS sequence"/>
</dbReference>
<dbReference type="SUPFAM" id="SSF159042">
    <property type="entry name" value="Plus3-like"/>
    <property type="match status" value="1"/>
</dbReference>
<dbReference type="Pfam" id="PF25980">
    <property type="entry name" value="NERD_plant"/>
    <property type="match status" value="1"/>
</dbReference>
<reference evidence="7" key="1">
    <citation type="submission" date="2020-01" db="EMBL/GenBank/DDBJ databases">
        <authorList>
            <person name="Mishra B."/>
        </authorList>
    </citation>
    <scope>NUCLEOTIDE SEQUENCE [LARGE SCALE GENOMIC DNA]</scope>
</reference>
<organism evidence="7 8">
    <name type="scientific">Microthlaspi erraticum</name>
    <dbReference type="NCBI Taxonomy" id="1685480"/>
    <lineage>
        <taxon>Eukaryota</taxon>
        <taxon>Viridiplantae</taxon>
        <taxon>Streptophyta</taxon>
        <taxon>Embryophyta</taxon>
        <taxon>Tracheophyta</taxon>
        <taxon>Spermatophyta</taxon>
        <taxon>Magnoliopsida</taxon>
        <taxon>eudicotyledons</taxon>
        <taxon>Gunneridae</taxon>
        <taxon>Pentapetalae</taxon>
        <taxon>rosids</taxon>
        <taxon>malvids</taxon>
        <taxon>Brassicales</taxon>
        <taxon>Brassicaceae</taxon>
        <taxon>Coluteocarpeae</taxon>
        <taxon>Microthlaspi</taxon>
    </lineage>
</organism>
<dbReference type="InterPro" id="IPR001965">
    <property type="entry name" value="Znf_PHD"/>
</dbReference>
<dbReference type="InterPro" id="IPR004343">
    <property type="entry name" value="Plus-3_dom"/>
</dbReference>
<dbReference type="InterPro" id="IPR045894">
    <property type="entry name" value="At5g08430-like"/>
</dbReference>
<dbReference type="PROSITE" id="PS51925">
    <property type="entry name" value="SWIB_MDM2"/>
    <property type="match status" value="1"/>
</dbReference>
<dbReference type="InterPro" id="IPR036128">
    <property type="entry name" value="Plus3-like_sf"/>
</dbReference>
<dbReference type="InterPro" id="IPR055198">
    <property type="entry name" value="NSD_PHD"/>
</dbReference>
<dbReference type="PROSITE" id="PS01359">
    <property type="entry name" value="ZF_PHD_1"/>
    <property type="match status" value="1"/>
</dbReference>
<dbReference type="GO" id="GO:0003677">
    <property type="term" value="F:DNA binding"/>
    <property type="evidence" value="ECO:0007669"/>
    <property type="project" value="InterPro"/>
</dbReference>
<dbReference type="InterPro" id="IPR013083">
    <property type="entry name" value="Znf_RING/FYVE/PHD"/>
</dbReference>
<dbReference type="InterPro" id="IPR019786">
    <property type="entry name" value="Zinc_finger_PHD-type_CS"/>
</dbReference>
<dbReference type="PANTHER" id="PTHR46851:SF22">
    <property type="entry name" value="ZINC ION BINDING _ DNA BINDING PROTEIN"/>
    <property type="match status" value="1"/>
</dbReference>
<dbReference type="InterPro" id="IPR058668">
    <property type="entry name" value="NERD_dom"/>
</dbReference>
<keyword evidence="1" id="KW-0479">Metal-binding</keyword>
<evidence type="ECO:0000256" key="3">
    <source>
        <dbReference type="ARBA" id="ARBA00022833"/>
    </source>
</evidence>
<feature type="compositionally biased region" description="Polar residues" evidence="4">
    <location>
        <begin position="182"/>
        <end position="198"/>
    </location>
</feature>
<dbReference type="Pfam" id="PF03126">
    <property type="entry name" value="Plus-3"/>
    <property type="match status" value="1"/>
</dbReference>
<keyword evidence="3" id="KW-0862">Zinc</keyword>
<comment type="caution">
    <text evidence="7">The sequence shown here is derived from an EMBL/GenBank/DDBJ whole genome shotgun (WGS) entry which is preliminary data.</text>
</comment>
<gene>
    <name evidence="7" type="ORF">MERR_LOCUS22140</name>
</gene>
<evidence type="ECO:0000313" key="8">
    <source>
        <dbReference type="Proteomes" id="UP000467841"/>
    </source>
</evidence>
<feature type="domain" description="Plus3" evidence="5">
    <location>
        <begin position="362"/>
        <end position="485"/>
    </location>
</feature>
<dbReference type="PROSITE" id="PS51360">
    <property type="entry name" value="PLUS3"/>
    <property type="match status" value="1"/>
</dbReference>
<dbReference type="EMBL" id="CACVBM020001151">
    <property type="protein sequence ID" value="CAA7034905.1"/>
    <property type="molecule type" value="Genomic_DNA"/>
</dbReference>
<dbReference type="InterPro" id="IPR011011">
    <property type="entry name" value="Znf_FYVE_PHD"/>
</dbReference>
<keyword evidence="2" id="KW-0863">Zinc-finger</keyword>
<dbReference type="Gene3D" id="1.10.245.10">
    <property type="entry name" value="SWIB/MDM2 domain"/>
    <property type="match status" value="1"/>
</dbReference>
<dbReference type="CDD" id="cd10567">
    <property type="entry name" value="SWIB-MDM2_like"/>
    <property type="match status" value="1"/>
</dbReference>
<evidence type="ECO:0000256" key="2">
    <source>
        <dbReference type="ARBA" id="ARBA00022771"/>
    </source>
</evidence>
<dbReference type="SUPFAM" id="SSF57903">
    <property type="entry name" value="FYVE/PHD zinc finger"/>
    <property type="match status" value="1"/>
</dbReference>
<evidence type="ECO:0000256" key="1">
    <source>
        <dbReference type="ARBA" id="ARBA00022723"/>
    </source>
</evidence>
<dbReference type="OrthoDB" id="1870062at2759"/>
<dbReference type="CDD" id="cd15568">
    <property type="entry name" value="PHD5_NSD"/>
    <property type="match status" value="1"/>
</dbReference>
<protein>
    <submittedName>
        <fullName evidence="7">Uncharacterized protein</fullName>
    </submittedName>
</protein>
<evidence type="ECO:0000256" key="4">
    <source>
        <dbReference type="SAM" id="MobiDB-lite"/>
    </source>
</evidence>
<keyword evidence="8" id="KW-1185">Reference proteome</keyword>
<evidence type="ECO:0000259" key="6">
    <source>
        <dbReference type="PROSITE" id="PS51925"/>
    </source>
</evidence>
<dbReference type="SMART" id="SM00249">
    <property type="entry name" value="PHD"/>
    <property type="match status" value="1"/>
</dbReference>
<dbReference type="Gene3D" id="3.90.70.200">
    <property type="entry name" value="Plus-3 domain"/>
    <property type="match status" value="1"/>
</dbReference>
<proteinExistence type="predicted"/>
<dbReference type="GO" id="GO:0008270">
    <property type="term" value="F:zinc ion binding"/>
    <property type="evidence" value="ECO:0007669"/>
    <property type="project" value="UniProtKB-KW"/>
</dbReference>
<evidence type="ECO:0000313" key="7">
    <source>
        <dbReference type="EMBL" id="CAA7034905.1"/>
    </source>
</evidence>
<dbReference type="Pfam" id="PF02201">
    <property type="entry name" value="SWIB"/>
    <property type="match status" value="1"/>
</dbReference>
<accession>A0A6D2J575</accession>
<dbReference type="Pfam" id="PF22908">
    <property type="entry name" value="PHD_NSD"/>
    <property type="match status" value="1"/>
</dbReference>
<evidence type="ECO:0000259" key="5">
    <source>
        <dbReference type="PROSITE" id="PS51360"/>
    </source>
</evidence>
<sequence length="515" mass="59696">MARGMKAAEIVEVEDDDNVVVEEEKESEDWCFVCKDGGSLMVCDYKDCPKVYHANCIGKDLSGEGDSLICQWHKCYLCSKRPKLFCLCCPNAVCEGCVTHSDFIRLKEKKGLCNQCQEYVFALEKIQQYDADGDKIDLKDPDTVEFLFLEYWGIVKEEEDITFEDVQASSKSRKKGVKSKNDPSFTLSDVRSSKSQNKGVKRKKRDDPVEDEEDYNMSGSKSKRMEFIGWGSKPLIDFLTSIGEETEHEMEQHVVESVIRTYIRRENLLDAENKKRVVCDEKLYSIFRRKYVNHKRIYTLLNRHFKDNVEQFEHLNLMELDLAERKKNGLVPCKEQETEREADEEVREEEVKPEMRPTGLAVINAENIKLVYLRKSLIVELLKQNESFEDKVVGSFVKVRNHPLEYVAYQISQVTGIKAADAQSVEVILYVAGVDYDVSISRLEDSDIKEDEIEDLKQKVVNGLLTQPTLVEMEEKAVSLHEEITKHWITRQLTLLQSRINHANEKGWRKEYPFF</sequence>
<dbReference type="SMART" id="SM00719">
    <property type="entry name" value="Plus3"/>
    <property type="match status" value="1"/>
</dbReference>
<dbReference type="InterPro" id="IPR003121">
    <property type="entry name" value="SWIB_MDM2_domain"/>
</dbReference>
<dbReference type="AlphaFoldDB" id="A0A6D2J575"/>
<dbReference type="InterPro" id="IPR036885">
    <property type="entry name" value="SWIB_MDM2_dom_sf"/>
</dbReference>
<dbReference type="Gene3D" id="3.30.40.10">
    <property type="entry name" value="Zinc/RING finger domain, C3HC4 (zinc finger)"/>
    <property type="match status" value="1"/>
</dbReference>